<feature type="region of interest" description="Disordered" evidence="1">
    <location>
        <begin position="187"/>
        <end position="222"/>
    </location>
</feature>
<name>A0A9P8XSG0_9PEZI</name>
<evidence type="ECO:0000313" key="3">
    <source>
        <dbReference type="Proteomes" id="UP000756346"/>
    </source>
</evidence>
<evidence type="ECO:0000256" key="1">
    <source>
        <dbReference type="SAM" id="MobiDB-lite"/>
    </source>
</evidence>
<protein>
    <submittedName>
        <fullName evidence="2">Uncharacterized protein</fullName>
    </submittedName>
</protein>
<dbReference type="EMBL" id="JAGTJQ010000019">
    <property type="protein sequence ID" value="KAH7009293.1"/>
    <property type="molecule type" value="Genomic_DNA"/>
</dbReference>
<keyword evidence="3" id="KW-1185">Reference proteome</keyword>
<sequence length="260" mass="27711">MAPRPVDSCRLLVLDCVTKLGVLSRDEADSTTPGIGSGVQQRSLLGLLSNVSHGSILVTIGDKDTALALGIKCSDTLSLSAMRGTQAVNLLQKKLGKILEHNSLKIVWAAAIRGLCSSFQDGCYQFRRDCSASDLIKACWRPVIGFLEPTSCKVFTPATALPSFMAFSDRDNIPKSITEFPTCDADASAVSGADQGNESDFQSDKPPQIGDRGGNSSTGASERDVQDLLDAGRIAAGDFGIFSMRQAVQLAMRHWLKNNG</sequence>
<proteinExistence type="predicted"/>
<dbReference type="Proteomes" id="UP000756346">
    <property type="component" value="Unassembled WGS sequence"/>
</dbReference>
<accession>A0A9P8XSG0</accession>
<evidence type="ECO:0000313" key="2">
    <source>
        <dbReference type="EMBL" id="KAH7009293.1"/>
    </source>
</evidence>
<comment type="caution">
    <text evidence="2">The sequence shown here is derived from an EMBL/GenBank/DDBJ whole genome shotgun (WGS) entry which is preliminary data.</text>
</comment>
<organism evidence="2 3">
    <name type="scientific">Microdochium trichocladiopsis</name>
    <dbReference type="NCBI Taxonomy" id="1682393"/>
    <lineage>
        <taxon>Eukaryota</taxon>
        <taxon>Fungi</taxon>
        <taxon>Dikarya</taxon>
        <taxon>Ascomycota</taxon>
        <taxon>Pezizomycotina</taxon>
        <taxon>Sordariomycetes</taxon>
        <taxon>Xylariomycetidae</taxon>
        <taxon>Xylariales</taxon>
        <taxon>Microdochiaceae</taxon>
        <taxon>Microdochium</taxon>
    </lineage>
</organism>
<gene>
    <name evidence="2" type="ORF">B0I36DRAFT_356776</name>
</gene>
<dbReference type="AlphaFoldDB" id="A0A9P8XSG0"/>
<reference evidence="2" key="1">
    <citation type="journal article" date="2021" name="Nat. Commun.">
        <title>Genetic determinants of endophytism in the Arabidopsis root mycobiome.</title>
        <authorList>
            <person name="Mesny F."/>
            <person name="Miyauchi S."/>
            <person name="Thiergart T."/>
            <person name="Pickel B."/>
            <person name="Atanasova L."/>
            <person name="Karlsson M."/>
            <person name="Huettel B."/>
            <person name="Barry K.W."/>
            <person name="Haridas S."/>
            <person name="Chen C."/>
            <person name="Bauer D."/>
            <person name="Andreopoulos W."/>
            <person name="Pangilinan J."/>
            <person name="LaButti K."/>
            <person name="Riley R."/>
            <person name="Lipzen A."/>
            <person name="Clum A."/>
            <person name="Drula E."/>
            <person name="Henrissat B."/>
            <person name="Kohler A."/>
            <person name="Grigoriev I.V."/>
            <person name="Martin F.M."/>
            <person name="Hacquard S."/>
        </authorList>
    </citation>
    <scope>NUCLEOTIDE SEQUENCE</scope>
    <source>
        <strain evidence="2">MPI-CAGE-CH-0230</strain>
    </source>
</reference>
<dbReference type="GeneID" id="70187224"/>
<dbReference type="RefSeq" id="XP_046003954.1">
    <property type="nucleotide sequence ID" value="XM_046157678.1"/>
</dbReference>